<name>A0A4D4N9P5_STRAX</name>
<feature type="transmembrane region" description="Helical" evidence="1">
    <location>
        <begin position="82"/>
        <end position="104"/>
    </location>
</feature>
<keyword evidence="1" id="KW-1133">Transmembrane helix</keyword>
<keyword evidence="1" id="KW-0472">Membrane</keyword>
<sequence>MGGLAFGLGIAGERGAWLATGILPGEHGFVGWLAFGLALGLIAGLACGLTFGLTGEKPALTTMIGPATLLIQDLRTFLGGGLAYGLGAGFVGGFIGWLVSWLAFGAEDGLAFGQAFGLAFGLGPPLNRQHGATG</sequence>
<protein>
    <submittedName>
        <fullName evidence="2">Uncharacterized protein</fullName>
    </submittedName>
</protein>
<evidence type="ECO:0000313" key="3">
    <source>
        <dbReference type="Proteomes" id="UP000299211"/>
    </source>
</evidence>
<evidence type="ECO:0000256" key="1">
    <source>
        <dbReference type="SAM" id="Phobius"/>
    </source>
</evidence>
<organism evidence="2 3">
    <name type="scientific">Streptomyces avermitilis</name>
    <dbReference type="NCBI Taxonomy" id="33903"/>
    <lineage>
        <taxon>Bacteria</taxon>
        <taxon>Bacillati</taxon>
        <taxon>Actinomycetota</taxon>
        <taxon>Actinomycetes</taxon>
        <taxon>Kitasatosporales</taxon>
        <taxon>Streptomycetaceae</taxon>
        <taxon>Streptomyces</taxon>
    </lineage>
</organism>
<comment type="caution">
    <text evidence="2">The sequence shown here is derived from an EMBL/GenBank/DDBJ whole genome shotgun (WGS) entry which is preliminary data.</text>
</comment>
<feature type="transmembrane region" description="Helical" evidence="1">
    <location>
        <begin position="29"/>
        <end position="53"/>
    </location>
</feature>
<keyword evidence="1" id="KW-0812">Transmembrane</keyword>
<dbReference type="AlphaFoldDB" id="A0A4D4N9P5"/>
<evidence type="ECO:0000313" key="2">
    <source>
        <dbReference type="EMBL" id="GDY80219.1"/>
    </source>
</evidence>
<reference evidence="2 3" key="1">
    <citation type="submission" date="2019-04" db="EMBL/GenBank/DDBJ databases">
        <title>Draft genome sequences of Streptomyces avermitilis ATCC 31267.</title>
        <authorList>
            <person name="Komaki H."/>
            <person name="Tamura T."/>
            <person name="Hosoyama A."/>
        </authorList>
    </citation>
    <scope>NUCLEOTIDE SEQUENCE [LARGE SCALE GENOMIC DNA]</scope>
    <source>
        <strain evidence="2 3">ATCC 31267</strain>
    </source>
</reference>
<gene>
    <name evidence="2" type="ORF">SAV31267_097040</name>
</gene>
<proteinExistence type="predicted"/>
<accession>A0A4D4N9P5</accession>
<dbReference type="Proteomes" id="UP000299211">
    <property type="component" value="Unassembled WGS sequence"/>
</dbReference>
<dbReference type="EMBL" id="BJHY01000002">
    <property type="protein sequence ID" value="GDY80219.1"/>
    <property type="molecule type" value="Genomic_DNA"/>
</dbReference>